<accession>A0A2W5RND8</accession>
<evidence type="ECO:0000256" key="7">
    <source>
        <dbReference type="ARBA" id="ARBA00023235"/>
    </source>
</evidence>
<dbReference type="Pfam" id="PF01131">
    <property type="entry name" value="Topoisom_bac"/>
    <property type="match status" value="1"/>
</dbReference>
<organism evidence="13 14">
    <name type="scientific">Variovorax paradoxus</name>
    <dbReference type="NCBI Taxonomy" id="34073"/>
    <lineage>
        <taxon>Bacteria</taxon>
        <taxon>Pseudomonadati</taxon>
        <taxon>Pseudomonadota</taxon>
        <taxon>Betaproteobacteria</taxon>
        <taxon>Burkholderiales</taxon>
        <taxon>Comamonadaceae</taxon>
        <taxon>Variovorax</taxon>
    </lineage>
</organism>
<dbReference type="GO" id="GO:0003917">
    <property type="term" value="F:DNA topoisomerase type I (single strand cut, ATP-independent) activity"/>
    <property type="evidence" value="ECO:0007669"/>
    <property type="project" value="UniProtKB-EC"/>
</dbReference>
<evidence type="ECO:0000259" key="12">
    <source>
        <dbReference type="PROSITE" id="PS52039"/>
    </source>
</evidence>
<comment type="caution">
    <text evidence="13">The sequence shown here is derived from an EMBL/GenBank/DDBJ whole genome shotgun (WGS) entry which is preliminary data.</text>
</comment>
<evidence type="ECO:0000256" key="3">
    <source>
        <dbReference type="ARBA" id="ARBA00012891"/>
    </source>
</evidence>
<comment type="similarity">
    <text evidence="2">Belongs to the type IA topoisomerase family.</text>
</comment>
<keyword evidence="6" id="KW-0238">DNA-binding</keyword>
<dbReference type="InterPro" id="IPR034144">
    <property type="entry name" value="TOPRIM_TopoIII"/>
</dbReference>
<evidence type="ECO:0000313" key="13">
    <source>
        <dbReference type="EMBL" id="PZQ64770.1"/>
    </source>
</evidence>
<dbReference type="PANTHER" id="PTHR11390:SF21">
    <property type="entry name" value="DNA TOPOISOMERASE 3-ALPHA"/>
    <property type="match status" value="1"/>
</dbReference>
<comment type="catalytic activity">
    <reaction evidence="1">
        <text>ATP-independent breakage of single-stranded DNA, followed by passage and rejoining.</text>
        <dbReference type="EC" id="5.6.2.1"/>
    </reaction>
</comment>
<keyword evidence="7 13" id="KW-0413">Isomerase</keyword>
<name>A0A2W5RND8_VARPD</name>
<protein>
    <recommendedName>
        <fullName evidence="3">DNA topoisomerase</fullName>
        <ecNumber evidence="3">5.6.2.1</ecNumber>
    </recommendedName>
    <alternativeName>
        <fullName evidence="11">Omega-protein</fullName>
    </alternativeName>
    <alternativeName>
        <fullName evidence="10">Relaxing enzyme</fullName>
    </alternativeName>
    <alternativeName>
        <fullName evidence="8">Swivelase</fullName>
    </alternativeName>
    <alternativeName>
        <fullName evidence="9">Untwisting enzyme</fullName>
    </alternativeName>
</protein>
<dbReference type="Gene3D" id="3.30.65.10">
    <property type="entry name" value="Bacterial Topoisomerase I, domain 1"/>
    <property type="match status" value="1"/>
</dbReference>
<dbReference type="NCBIfam" id="NF005829">
    <property type="entry name" value="PRK07726.1"/>
    <property type="match status" value="1"/>
</dbReference>
<reference evidence="13 14" key="1">
    <citation type="submission" date="2017-08" db="EMBL/GenBank/DDBJ databases">
        <title>Infants hospitalized years apart are colonized by the same room-sourced microbial strains.</title>
        <authorList>
            <person name="Brooks B."/>
            <person name="Olm M.R."/>
            <person name="Firek B.A."/>
            <person name="Baker R."/>
            <person name="Thomas B.C."/>
            <person name="Morowitz M.J."/>
            <person name="Banfield J.F."/>
        </authorList>
    </citation>
    <scope>NUCLEOTIDE SEQUENCE [LARGE SCALE GENOMIC DNA]</scope>
    <source>
        <strain evidence="13">S2_005_003_R2_41</strain>
    </source>
</reference>
<dbReference type="InterPro" id="IPR013826">
    <property type="entry name" value="Topo_IA_cen_sub3"/>
</dbReference>
<dbReference type="PANTHER" id="PTHR11390">
    <property type="entry name" value="PROKARYOTIC DNA TOPOISOMERASE"/>
    <property type="match status" value="1"/>
</dbReference>
<dbReference type="InterPro" id="IPR013825">
    <property type="entry name" value="Topo_IA_cen_sub2"/>
</dbReference>
<dbReference type="GO" id="GO:0043597">
    <property type="term" value="C:cytoplasmic replication fork"/>
    <property type="evidence" value="ECO:0007669"/>
    <property type="project" value="TreeGrafter"/>
</dbReference>
<dbReference type="GO" id="GO:0006281">
    <property type="term" value="P:DNA repair"/>
    <property type="evidence" value="ECO:0007669"/>
    <property type="project" value="TreeGrafter"/>
</dbReference>
<dbReference type="SMART" id="SM00436">
    <property type="entry name" value="TOP1Bc"/>
    <property type="match status" value="1"/>
</dbReference>
<evidence type="ECO:0000313" key="14">
    <source>
        <dbReference type="Proteomes" id="UP000249135"/>
    </source>
</evidence>
<evidence type="ECO:0000256" key="9">
    <source>
        <dbReference type="ARBA" id="ARBA00031985"/>
    </source>
</evidence>
<proteinExistence type="inferred from homology"/>
<dbReference type="InterPro" id="IPR013497">
    <property type="entry name" value="Topo_IA_cen"/>
</dbReference>
<dbReference type="GO" id="GO:0046872">
    <property type="term" value="F:metal ion binding"/>
    <property type="evidence" value="ECO:0007669"/>
    <property type="project" value="UniProtKB-KW"/>
</dbReference>
<dbReference type="InterPro" id="IPR003601">
    <property type="entry name" value="Topo_IA_2"/>
</dbReference>
<dbReference type="InterPro" id="IPR023405">
    <property type="entry name" value="Topo_IA_core_domain"/>
</dbReference>
<evidence type="ECO:0000256" key="8">
    <source>
        <dbReference type="ARBA" id="ARBA00030003"/>
    </source>
</evidence>
<evidence type="ECO:0000256" key="11">
    <source>
        <dbReference type="ARBA" id="ARBA00032877"/>
    </source>
</evidence>
<evidence type="ECO:0000256" key="2">
    <source>
        <dbReference type="ARBA" id="ARBA00009446"/>
    </source>
</evidence>
<sequence length="750" mass="82902">MHLTLRFRLRCVFGCRIGWHLGTYYQGVRMQRLFIAEKPSVAEDVANYLGITSKTGGYFTCGADVVANCIGHLFEMAMPEHYDASYKKWAFETLPIVPDRWPLLPKQQHTSRIQMLGRLLQQAQSVVHVGDPDNEGQLLVDEVLQHFNYRGPVQRFWCQSQDPISFAAAFETLRPNSDFVGMRDSALARGRADWLIGMNLSRAYTLRAQAFGHSAVVSVGRVQTPTLELVASRDRLIANFRPIPFHRIHITVDHPASGAFALGWMPREDQVGLDEEGRLTDTRIANDLVDQLRGAIATVSKFDVIPKLKQPPHAFSLASIGLVASNMYGITAAQTLEICQSLYEKHKLTTYPRVDTEYLPENQFGAAPDILSAIRDNIPAIAAFIDAADTNIKSPTWDDSKVTAHHGIIPTAMRADLSALNELELGLYQLVVQRYVAQFYPPCSYDSMSVTATACGETFGARGKRITDPGWTQLFGAVEDDEDDEGKDALPVVSEGDELPVIDAVRLDKQTTKPKRFTEGTLPIVMEKIAKYIDDPADRAVLNEKDGIGTPATRGAIIEELKRRGFLVNEGKYIVSTPAGRAVLELLPPHVKSASLTAHFQRQLNEIERGERTIDQFVSEQVAFVSELVRVAASDLPERPRHECPGCGQGQLERRTRKHGAGHFWSCSAWRDGCKFTADDSDGMPDLAAAAARRAQPDGPSIPCPSCTQPLRRVARRGTAGYFWGCSAWREGCRFTADDANGKPAAPAAT</sequence>
<dbReference type="Gene3D" id="3.40.50.140">
    <property type="match status" value="1"/>
</dbReference>
<dbReference type="NCBIfam" id="TIGR01056">
    <property type="entry name" value="topB"/>
    <property type="match status" value="1"/>
</dbReference>
<dbReference type="PRINTS" id="PR00417">
    <property type="entry name" value="PRTPISMRASEI"/>
</dbReference>
<dbReference type="GO" id="GO:0006310">
    <property type="term" value="P:DNA recombination"/>
    <property type="evidence" value="ECO:0007669"/>
    <property type="project" value="TreeGrafter"/>
</dbReference>
<dbReference type="SUPFAM" id="SSF56712">
    <property type="entry name" value="Prokaryotic type I DNA topoisomerase"/>
    <property type="match status" value="1"/>
</dbReference>
<dbReference type="Gene3D" id="1.10.460.10">
    <property type="entry name" value="Topoisomerase I, domain 2"/>
    <property type="match status" value="1"/>
</dbReference>
<dbReference type="CDD" id="cd00186">
    <property type="entry name" value="TOP1Ac"/>
    <property type="match status" value="1"/>
</dbReference>
<dbReference type="GO" id="GO:0003677">
    <property type="term" value="F:DNA binding"/>
    <property type="evidence" value="ECO:0007669"/>
    <property type="project" value="UniProtKB-KW"/>
</dbReference>
<dbReference type="InterPro" id="IPR006171">
    <property type="entry name" value="TOPRIM_dom"/>
</dbReference>
<keyword evidence="5" id="KW-0799">Topoisomerase</keyword>
<dbReference type="InterPro" id="IPR013824">
    <property type="entry name" value="Topo_IA_cen_sub1"/>
</dbReference>
<feature type="domain" description="Topo IA-type catalytic" evidence="12">
    <location>
        <begin position="179"/>
        <end position="629"/>
    </location>
</feature>
<evidence type="ECO:0000256" key="6">
    <source>
        <dbReference type="ARBA" id="ARBA00023125"/>
    </source>
</evidence>
<evidence type="ECO:0000256" key="5">
    <source>
        <dbReference type="ARBA" id="ARBA00023029"/>
    </source>
</evidence>
<dbReference type="InterPro" id="IPR000380">
    <property type="entry name" value="Topo_IA"/>
</dbReference>
<gene>
    <name evidence="13" type="ORF">DI563_26380</name>
</gene>
<dbReference type="Pfam" id="PF01751">
    <property type="entry name" value="Toprim"/>
    <property type="match status" value="1"/>
</dbReference>
<keyword evidence="4" id="KW-0479">Metal-binding</keyword>
<dbReference type="EC" id="5.6.2.1" evidence="3"/>
<dbReference type="SMART" id="SM00437">
    <property type="entry name" value="TOP1Ac"/>
    <property type="match status" value="1"/>
</dbReference>
<dbReference type="Proteomes" id="UP000249135">
    <property type="component" value="Unassembled WGS sequence"/>
</dbReference>
<dbReference type="AlphaFoldDB" id="A0A2W5RND8"/>
<dbReference type="GO" id="GO:0006265">
    <property type="term" value="P:DNA topological change"/>
    <property type="evidence" value="ECO:0007669"/>
    <property type="project" value="InterPro"/>
</dbReference>
<evidence type="ECO:0000256" key="1">
    <source>
        <dbReference type="ARBA" id="ARBA00000213"/>
    </source>
</evidence>
<dbReference type="PROSITE" id="PS52039">
    <property type="entry name" value="TOPO_IA_2"/>
    <property type="match status" value="1"/>
</dbReference>
<evidence type="ECO:0000256" key="4">
    <source>
        <dbReference type="ARBA" id="ARBA00022723"/>
    </source>
</evidence>
<dbReference type="InterPro" id="IPR005738">
    <property type="entry name" value="TopoIII"/>
</dbReference>
<dbReference type="EMBL" id="QFPP01000530">
    <property type="protein sequence ID" value="PZQ64770.1"/>
    <property type="molecule type" value="Genomic_DNA"/>
</dbReference>
<dbReference type="CDD" id="cd03362">
    <property type="entry name" value="TOPRIM_TopoIA_TopoIII"/>
    <property type="match status" value="1"/>
</dbReference>
<evidence type="ECO:0000256" key="10">
    <source>
        <dbReference type="ARBA" id="ARBA00032235"/>
    </source>
</evidence>
<dbReference type="Gene3D" id="1.10.290.10">
    <property type="entry name" value="Topoisomerase I, domain 4"/>
    <property type="match status" value="1"/>
</dbReference>
<dbReference type="SMART" id="SM00493">
    <property type="entry name" value="TOPRIM"/>
    <property type="match status" value="1"/>
</dbReference>
<dbReference type="InterPro" id="IPR003602">
    <property type="entry name" value="Topo_IA_DNA-bd_dom"/>
</dbReference>
<dbReference type="Gene3D" id="2.70.20.10">
    <property type="entry name" value="Topoisomerase I, domain 3"/>
    <property type="match status" value="1"/>
</dbReference>